<dbReference type="Pfam" id="PF05368">
    <property type="entry name" value="NmrA"/>
    <property type="match status" value="1"/>
</dbReference>
<dbReference type="InterPro" id="IPR008030">
    <property type="entry name" value="NmrA-like"/>
</dbReference>
<dbReference type="STRING" id="13706.A0A1X2HLG8"/>
<feature type="domain" description="NmrA-like" evidence="1">
    <location>
        <begin position="4"/>
        <end position="265"/>
    </location>
</feature>
<comment type="caution">
    <text evidence="2">The sequence shown here is derived from an EMBL/GenBank/DDBJ whole genome shotgun (WGS) entry which is preliminary data.</text>
</comment>
<dbReference type="InterPro" id="IPR036291">
    <property type="entry name" value="NAD(P)-bd_dom_sf"/>
</dbReference>
<accession>A0A1X2HLG8</accession>
<evidence type="ECO:0000259" key="1">
    <source>
        <dbReference type="Pfam" id="PF05368"/>
    </source>
</evidence>
<protein>
    <recommendedName>
        <fullName evidence="1">NmrA-like domain-containing protein</fullName>
    </recommendedName>
</protein>
<proteinExistence type="predicted"/>
<dbReference type="PANTHER" id="PTHR43162">
    <property type="match status" value="1"/>
</dbReference>
<evidence type="ECO:0000313" key="2">
    <source>
        <dbReference type="EMBL" id="ORY99426.1"/>
    </source>
</evidence>
<dbReference type="PANTHER" id="PTHR43162:SF1">
    <property type="entry name" value="PRESTALK A DIFFERENTIATION PROTEIN A"/>
    <property type="match status" value="1"/>
</dbReference>
<dbReference type="Proteomes" id="UP000242180">
    <property type="component" value="Unassembled WGS sequence"/>
</dbReference>
<dbReference type="InterPro" id="IPR051604">
    <property type="entry name" value="Ergot_Alk_Oxidoreductase"/>
</dbReference>
<dbReference type="AlphaFoldDB" id="A0A1X2HLG8"/>
<keyword evidence="3" id="KW-1185">Reference proteome</keyword>
<dbReference type="OMA" id="MGRWHHE"/>
<dbReference type="InParanoid" id="A0A1X2HLG8"/>
<organism evidence="2 3">
    <name type="scientific">Syncephalastrum racemosum</name>
    <name type="common">Filamentous fungus</name>
    <dbReference type="NCBI Taxonomy" id="13706"/>
    <lineage>
        <taxon>Eukaryota</taxon>
        <taxon>Fungi</taxon>
        <taxon>Fungi incertae sedis</taxon>
        <taxon>Mucoromycota</taxon>
        <taxon>Mucoromycotina</taxon>
        <taxon>Mucoromycetes</taxon>
        <taxon>Mucorales</taxon>
        <taxon>Syncephalastraceae</taxon>
        <taxon>Syncephalastrum</taxon>
    </lineage>
</organism>
<dbReference type="Gene3D" id="3.90.25.10">
    <property type="entry name" value="UDP-galactose 4-epimerase, domain 1"/>
    <property type="match status" value="1"/>
</dbReference>
<sequence>MSPERVYVIGATGNVGTKTVHDLLKNNVQVTILARSPEKAKGLFAASPSVSQLTIVQGDYNDLTSFRESIAGHTRLVLLAANLTDLGRIKHAYAEAAYAAGVKQVVDISSQSVSYPWRVGAIGRAHRDAEERILAIPNRGAFVALRPSGFMSNTLMFETETIKHMNTIFDAVAPDEAREHISPNDIGALAAIVAQEPVEKHGDAVYEMTSYLLSGAERARILSKALGREIKYQQVSSKDRYDALVNKAHMPHFMAYDLATMASLYTIPTAGLSILLGREPETYEEYIEANKAALL</sequence>
<evidence type="ECO:0000313" key="3">
    <source>
        <dbReference type="Proteomes" id="UP000242180"/>
    </source>
</evidence>
<dbReference type="SUPFAM" id="SSF51735">
    <property type="entry name" value="NAD(P)-binding Rossmann-fold domains"/>
    <property type="match status" value="1"/>
</dbReference>
<reference evidence="2 3" key="1">
    <citation type="submission" date="2016-07" db="EMBL/GenBank/DDBJ databases">
        <title>Pervasive Adenine N6-methylation of Active Genes in Fungi.</title>
        <authorList>
            <consortium name="DOE Joint Genome Institute"/>
            <person name="Mondo S.J."/>
            <person name="Dannebaum R.O."/>
            <person name="Kuo R.C."/>
            <person name="Labutti K."/>
            <person name="Haridas S."/>
            <person name="Kuo A."/>
            <person name="Salamov A."/>
            <person name="Ahrendt S.R."/>
            <person name="Lipzen A."/>
            <person name="Sullivan W."/>
            <person name="Andreopoulos W.B."/>
            <person name="Clum A."/>
            <person name="Lindquist E."/>
            <person name="Daum C."/>
            <person name="Ramamoorthy G.K."/>
            <person name="Gryganskyi A."/>
            <person name="Culley D."/>
            <person name="Magnuson J.K."/>
            <person name="James T.Y."/>
            <person name="O'Malley M.A."/>
            <person name="Stajich J.E."/>
            <person name="Spatafora J.W."/>
            <person name="Visel A."/>
            <person name="Grigoriev I.V."/>
        </authorList>
    </citation>
    <scope>NUCLEOTIDE SEQUENCE [LARGE SCALE GENOMIC DNA]</scope>
    <source>
        <strain evidence="2 3">NRRL 2496</strain>
    </source>
</reference>
<dbReference type="OrthoDB" id="10254221at2759"/>
<dbReference type="Gene3D" id="3.40.50.720">
    <property type="entry name" value="NAD(P)-binding Rossmann-like Domain"/>
    <property type="match status" value="1"/>
</dbReference>
<name>A0A1X2HLG8_SYNRA</name>
<dbReference type="EMBL" id="MCGN01000003">
    <property type="protein sequence ID" value="ORY99426.1"/>
    <property type="molecule type" value="Genomic_DNA"/>
</dbReference>
<gene>
    <name evidence="2" type="ORF">BCR43DRAFT_489261</name>
</gene>